<evidence type="ECO:0000313" key="9">
    <source>
        <dbReference type="EMBL" id="KAK4484803.1"/>
    </source>
</evidence>
<dbReference type="SMART" id="SM00774">
    <property type="entry name" value="WRKY"/>
    <property type="match status" value="1"/>
</dbReference>
<dbReference type="Pfam" id="PF14223">
    <property type="entry name" value="Retrotran_gag_2"/>
    <property type="match status" value="1"/>
</dbReference>
<evidence type="ECO:0000313" key="10">
    <source>
        <dbReference type="Proteomes" id="UP001291926"/>
    </source>
</evidence>
<dbReference type="EMBL" id="JAYDYQ010002533">
    <property type="protein sequence ID" value="KAK4484803.1"/>
    <property type="molecule type" value="Genomic_DNA"/>
</dbReference>
<evidence type="ECO:0000259" key="8">
    <source>
        <dbReference type="PROSITE" id="PS50811"/>
    </source>
</evidence>
<dbReference type="InterPro" id="IPR036576">
    <property type="entry name" value="WRKY_dom_sf"/>
</dbReference>
<feature type="region of interest" description="Disordered" evidence="7">
    <location>
        <begin position="204"/>
        <end position="322"/>
    </location>
</feature>
<keyword evidence="2" id="KW-0805">Transcription regulation</keyword>
<evidence type="ECO:0000256" key="3">
    <source>
        <dbReference type="ARBA" id="ARBA00023125"/>
    </source>
</evidence>
<feature type="domain" description="WRKY" evidence="8">
    <location>
        <begin position="356"/>
        <end position="454"/>
    </location>
</feature>
<sequence>MASENFVQPSIPRFDGHYDHWSMLMENFMRSKEYWQVIVSGITEPTVDTVLTEVQTKELEALKLKDLKAKNYLFQAIDRSILETILCKDTSKEIWDSMKKKYQGSARTKRQQLQALRSEFEMLRMKSGEPVAEYFSRTMAIVNKMRIHGDKMEDVTIVEKILRSMTPKFNFVVCSIEESKDIDALSIDELQGSLLVHEQKINQQEKEEQALKTSTDNRSSAPNRGRGRGRGNSNHKNLHQTSEDNQFHDSQGRGRGRGGHHSTTNRSKSGDKKEIQPNQQQNPPASTLGNSENEVTTTSTLPAEAEHSDAVAGHPQRARRRPAWMRDYEKSSHEVEHHVAEATCMKRARVSVRARSEAHTISDGCQWRKYGQKMAKGNPCPKAYYRCTMGVACPVRKQDCQLSRPYPEARWLNPIIFGSNPNNFLYLTKQVQKCAEDQSVLTTTYEGNHNHPLPPAAMSMVSTTSAAASMLQSGSMPSADDGILASRMVLPNYMATLSASAPFPTITLDLTNNSTTTLHRPQPHAAPQLIYPPQFQFGHTQNLMQQVLSEQFNQFSGVNNTSQEMVDAAIARDPHFMAALAAVASSIIGNIYSNNGGEDKKSLNNGN</sequence>
<keyword evidence="5" id="KW-0539">Nucleus</keyword>
<keyword evidence="3" id="KW-0238">DNA-binding</keyword>
<protein>
    <recommendedName>
        <fullName evidence="8">WRKY domain-containing protein</fullName>
    </recommendedName>
</protein>
<comment type="caution">
    <text evidence="9">The sequence shown here is derived from an EMBL/GenBank/DDBJ whole genome shotgun (WGS) entry which is preliminary data.</text>
</comment>
<feature type="compositionally biased region" description="Polar residues" evidence="7">
    <location>
        <begin position="276"/>
        <end position="301"/>
    </location>
</feature>
<comment type="subcellular location">
    <subcellularLocation>
        <location evidence="1">Nucleus</location>
    </subcellularLocation>
</comment>
<evidence type="ECO:0000256" key="7">
    <source>
        <dbReference type="SAM" id="MobiDB-lite"/>
    </source>
</evidence>
<feature type="compositionally biased region" description="Basic and acidic residues" evidence="7">
    <location>
        <begin position="241"/>
        <end position="252"/>
    </location>
</feature>
<keyword evidence="6" id="KW-0175">Coiled coil</keyword>
<reference evidence="9 10" key="1">
    <citation type="journal article" date="2023" name="bioRxiv">
        <title>Genome report: Whole genome sequence and annotation of Penstemon davidsonii.</title>
        <authorList>
            <person name="Ostevik K.L."/>
            <person name="Alabady M."/>
            <person name="Zhang M."/>
            <person name="Rausher M.D."/>
        </authorList>
    </citation>
    <scope>NUCLEOTIDE SEQUENCE [LARGE SCALE GENOMIC DNA]</scope>
    <source>
        <strain evidence="9">DNT005</strain>
        <tissue evidence="9">Whole leaf</tissue>
    </source>
</reference>
<dbReference type="InterPro" id="IPR044810">
    <property type="entry name" value="WRKY_plant"/>
</dbReference>
<evidence type="ECO:0000256" key="1">
    <source>
        <dbReference type="ARBA" id="ARBA00004123"/>
    </source>
</evidence>
<dbReference type="SUPFAM" id="SSF118290">
    <property type="entry name" value="WRKY DNA-binding domain"/>
    <property type="match status" value="2"/>
</dbReference>
<evidence type="ECO:0000256" key="6">
    <source>
        <dbReference type="SAM" id="Coils"/>
    </source>
</evidence>
<dbReference type="Pfam" id="PF03106">
    <property type="entry name" value="WRKY"/>
    <property type="match status" value="2"/>
</dbReference>
<dbReference type="Proteomes" id="UP001291926">
    <property type="component" value="Unassembled WGS sequence"/>
</dbReference>
<proteinExistence type="predicted"/>
<evidence type="ECO:0000256" key="5">
    <source>
        <dbReference type="ARBA" id="ARBA00023242"/>
    </source>
</evidence>
<name>A0ABR0D6C9_9LAMI</name>
<gene>
    <name evidence="9" type="ORF">RD792_007398</name>
</gene>
<dbReference type="InterPro" id="IPR003657">
    <property type="entry name" value="WRKY_dom"/>
</dbReference>
<dbReference type="Gene3D" id="2.20.25.80">
    <property type="entry name" value="WRKY domain"/>
    <property type="match status" value="1"/>
</dbReference>
<keyword evidence="10" id="KW-1185">Reference proteome</keyword>
<feature type="coiled-coil region" evidence="6">
    <location>
        <begin position="99"/>
        <end position="126"/>
    </location>
</feature>
<keyword evidence="4" id="KW-0804">Transcription</keyword>
<dbReference type="PANTHER" id="PTHR31429:SF50">
    <property type="entry name" value="WRKY DOMAIN-CONTAINING PROTEIN"/>
    <property type="match status" value="1"/>
</dbReference>
<evidence type="ECO:0000256" key="2">
    <source>
        <dbReference type="ARBA" id="ARBA00023015"/>
    </source>
</evidence>
<dbReference type="PROSITE" id="PS50811">
    <property type="entry name" value="WRKY"/>
    <property type="match status" value="1"/>
</dbReference>
<organism evidence="9 10">
    <name type="scientific">Penstemon davidsonii</name>
    <dbReference type="NCBI Taxonomy" id="160366"/>
    <lineage>
        <taxon>Eukaryota</taxon>
        <taxon>Viridiplantae</taxon>
        <taxon>Streptophyta</taxon>
        <taxon>Embryophyta</taxon>
        <taxon>Tracheophyta</taxon>
        <taxon>Spermatophyta</taxon>
        <taxon>Magnoliopsida</taxon>
        <taxon>eudicotyledons</taxon>
        <taxon>Gunneridae</taxon>
        <taxon>Pentapetalae</taxon>
        <taxon>asterids</taxon>
        <taxon>lamiids</taxon>
        <taxon>Lamiales</taxon>
        <taxon>Plantaginaceae</taxon>
        <taxon>Cheloneae</taxon>
        <taxon>Penstemon</taxon>
    </lineage>
</organism>
<dbReference type="PANTHER" id="PTHR31429">
    <property type="entry name" value="WRKY TRANSCRIPTION FACTOR 36-RELATED"/>
    <property type="match status" value="1"/>
</dbReference>
<evidence type="ECO:0000256" key="4">
    <source>
        <dbReference type="ARBA" id="ARBA00023163"/>
    </source>
</evidence>
<accession>A0ABR0D6C9</accession>